<dbReference type="PROSITE" id="PS50067">
    <property type="entry name" value="KINESIN_MOTOR_2"/>
    <property type="match status" value="1"/>
</dbReference>
<evidence type="ECO:0000313" key="10">
    <source>
        <dbReference type="Proteomes" id="UP000230423"/>
    </source>
</evidence>
<proteinExistence type="inferred from homology"/>
<keyword evidence="2" id="KW-0963">Cytoplasm</keyword>
<gene>
    <name evidence="9" type="ORF">TELCIR_22473</name>
</gene>
<sequence>ILEVGWDARRTAETAMNRESSRSHAIFIVDSLSVLGRVIRTLSASKRRDEFVPYRESKLTTYYGIHSEETVGQQ</sequence>
<dbReference type="PANTHER" id="PTHR47969:SF15">
    <property type="entry name" value="CHROMOSOME-ASSOCIATED KINESIN KIF4A-RELATED"/>
    <property type="match status" value="1"/>
</dbReference>
<accession>A0A2G9TF15</accession>
<dbReference type="GO" id="GO:0008017">
    <property type="term" value="F:microtubule binding"/>
    <property type="evidence" value="ECO:0007669"/>
    <property type="project" value="InterPro"/>
</dbReference>
<evidence type="ECO:0000256" key="6">
    <source>
        <dbReference type="ARBA" id="ARBA00023212"/>
    </source>
</evidence>
<comment type="similarity">
    <text evidence="7">Belongs to the TRAFAC class myosin-kinesin ATPase superfamily. Kinesin family.</text>
</comment>
<evidence type="ECO:0000256" key="4">
    <source>
        <dbReference type="ARBA" id="ARBA00022840"/>
    </source>
</evidence>
<dbReference type="Gene3D" id="3.40.850.10">
    <property type="entry name" value="Kinesin motor domain"/>
    <property type="match status" value="2"/>
</dbReference>
<dbReference type="EMBL" id="KZ382522">
    <property type="protein sequence ID" value="PIO56132.1"/>
    <property type="molecule type" value="Genomic_DNA"/>
</dbReference>
<dbReference type="GO" id="GO:0007018">
    <property type="term" value="P:microtubule-based movement"/>
    <property type="evidence" value="ECO:0007669"/>
    <property type="project" value="InterPro"/>
</dbReference>
<dbReference type="SUPFAM" id="SSF52540">
    <property type="entry name" value="P-loop containing nucleoside triphosphate hydrolases"/>
    <property type="match status" value="1"/>
</dbReference>
<dbReference type="InterPro" id="IPR036961">
    <property type="entry name" value="Kinesin_motor_dom_sf"/>
</dbReference>
<organism evidence="9 10">
    <name type="scientific">Teladorsagia circumcincta</name>
    <name type="common">Brown stomach worm</name>
    <name type="synonym">Ostertagia circumcincta</name>
    <dbReference type="NCBI Taxonomy" id="45464"/>
    <lineage>
        <taxon>Eukaryota</taxon>
        <taxon>Metazoa</taxon>
        <taxon>Ecdysozoa</taxon>
        <taxon>Nematoda</taxon>
        <taxon>Chromadorea</taxon>
        <taxon>Rhabditida</taxon>
        <taxon>Rhabditina</taxon>
        <taxon>Rhabditomorpha</taxon>
        <taxon>Strongyloidea</taxon>
        <taxon>Trichostrongylidae</taxon>
        <taxon>Teladorsagia</taxon>
    </lineage>
</organism>
<evidence type="ECO:0000256" key="5">
    <source>
        <dbReference type="ARBA" id="ARBA00023054"/>
    </source>
</evidence>
<dbReference type="Proteomes" id="UP000230423">
    <property type="component" value="Unassembled WGS sequence"/>
</dbReference>
<keyword evidence="10" id="KW-1185">Reference proteome</keyword>
<evidence type="ECO:0000256" key="3">
    <source>
        <dbReference type="ARBA" id="ARBA00022741"/>
    </source>
</evidence>
<dbReference type="GO" id="GO:0051231">
    <property type="term" value="P:spindle elongation"/>
    <property type="evidence" value="ECO:0007669"/>
    <property type="project" value="TreeGrafter"/>
</dbReference>
<name>A0A2G9TF15_TELCI</name>
<keyword evidence="3" id="KW-0547">Nucleotide-binding</keyword>
<evidence type="ECO:0000256" key="2">
    <source>
        <dbReference type="ARBA" id="ARBA00022490"/>
    </source>
</evidence>
<dbReference type="AlphaFoldDB" id="A0A2G9TF15"/>
<evidence type="ECO:0000256" key="7">
    <source>
        <dbReference type="PROSITE-ProRule" id="PRU00283"/>
    </source>
</evidence>
<comment type="subcellular location">
    <subcellularLocation>
        <location evidence="1">Cytoplasm</location>
        <location evidence="1">Cytoskeleton</location>
    </subcellularLocation>
</comment>
<keyword evidence="5" id="KW-0175">Coiled coil</keyword>
<dbReference type="GO" id="GO:0005524">
    <property type="term" value="F:ATP binding"/>
    <property type="evidence" value="ECO:0007669"/>
    <property type="project" value="UniProtKB-KW"/>
</dbReference>
<evidence type="ECO:0000259" key="8">
    <source>
        <dbReference type="PROSITE" id="PS50067"/>
    </source>
</evidence>
<dbReference type="InterPro" id="IPR027640">
    <property type="entry name" value="Kinesin-like_fam"/>
</dbReference>
<dbReference type="GO" id="GO:0005875">
    <property type="term" value="C:microtubule associated complex"/>
    <property type="evidence" value="ECO:0007669"/>
    <property type="project" value="TreeGrafter"/>
</dbReference>
<keyword evidence="4" id="KW-0067">ATP-binding</keyword>
<dbReference type="InterPro" id="IPR001752">
    <property type="entry name" value="Kinesin_motor_dom"/>
</dbReference>
<keyword evidence="6" id="KW-0206">Cytoskeleton</keyword>
<dbReference type="GO" id="GO:0007052">
    <property type="term" value="P:mitotic spindle organization"/>
    <property type="evidence" value="ECO:0007669"/>
    <property type="project" value="TreeGrafter"/>
</dbReference>
<feature type="non-terminal residue" evidence="9">
    <location>
        <position position="1"/>
    </location>
</feature>
<reference evidence="9 10" key="1">
    <citation type="submission" date="2015-09" db="EMBL/GenBank/DDBJ databases">
        <title>Draft genome of the parasitic nematode Teladorsagia circumcincta isolate WARC Sus (inbred).</title>
        <authorList>
            <person name="Mitreva M."/>
        </authorList>
    </citation>
    <scope>NUCLEOTIDE SEQUENCE [LARGE SCALE GENOMIC DNA]</scope>
    <source>
        <strain evidence="9 10">S</strain>
    </source>
</reference>
<evidence type="ECO:0000313" key="9">
    <source>
        <dbReference type="EMBL" id="PIO56132.1"/>
    </source>
</evidence>
<dbReference type="InterPro" id="IPR027417">
    <property type="entry name" value="P-loop_NTPase"/>
</dbReference>
<feature type="domain" description="Kinesin motor" evidence="8">
    <location>
        <begin position="1"/>
        <end position="74"/>
    </location>
</feature>
<evidence type="ECO:0000256" key="1">
    <source>
        <dbReference type="ARBA" id="ARBA00004245"/>
    </source>
</evidence>
<dbReference type="OrthoDB" id="3176171at2759"/>
<dbReference type="GO" id="GO:0003777">
    <property type="term" value="F:microtubule motor activity"/>
    <property type="evidence" value="ECO:0007669"/>
    <property type="project" value="InterPro"/>
</dbReference>
<comment type="caution">
    <text evidence="7">Lacks conserved residue(s) required for the propagation of feature annotation.</text>
</comment>
<dbReference type="PANTHER" id="PTHR47969">
    <property type="entry name" value="CHROMOSOME-ASSOCIATED KINESIN KIF4A-RELATED"/>
    <property type="match status" value="1"/>
</dbReference>
<protein>
    <recommendedName>
        <fullName evidence="8">Kinesin motor domain-containing protein</fullName>
    </recommendedName>
</protein>